<sequence length="82" mass="9219">MNPTKCFELKLNNLHYTASLSDKCRDGHRYVTIQVANHADASVTMALDVFRLMLDAINREGLKHYEQPRLSLAINDDGTVAS</sequence>
<accession>A0A6J7WAT1</accession>
<protein>
    <submittedName>
        <fullName evidence="1">Uncharacterized protein</fullName>
    </submittedName>
</protein>
<organism evidence="1">
    <name type="scientific">uncultured Caudovirales phage</name>
    <dbReference type="NCBI Taxonomy" id="2100421"/>
    <lineage>
        <taxon>Viruses</taxon>
        <taxon>Duplodnaviria</taxon>
        <taxon>Heunggongvirae</taxon>
        <taxon>Uroviricota</taxon>
        <taxon>Caudoviricetes</taxon>
        <taxon>Peduoviridae</taxon>
        <taxon>Maltschvirus</taxon>
        <taxon>Maltschvirus maltsch</taxon>
    </lineage>
</organism>
<reference evidence="1" key="1">
    <citation type="submission" date="2020-05" db="EMBL/GenBank/DDBJ databases">
        <authorList>
            <person name="Chiriac C."/>
            <person name="Salcher M."/>
            <person name="Ghai R."/>
            <person name="Kavagutti S V."/>
        </authorList>
    </citation>
    <scope>NUCLEOTIDE SEQUENCE</scope>
</reference>
<evidence type="ECO:0000313" key="1">
    <source>
        <dbReference type="EMBL" id="CAB5187244.1"/>
    </source>
</evidence>
<gene>
    <name evidence="1" type="ORF">UFOVP166_23</name>
</gene>
<name>A0A6J7WAT1_9CAUD</name>
<dbReference type="EMBL" id="LR798213">
    <property type="protein sequence ID" value="CAB5187244.1"/>
    <property type="molecule type" value="Genomic_DNA"/>
</dbReference>
<proteinExistence type="predicted"/>